<evidence type="ECO:0000256" key="3">
    <source>
        <dbReference type="ARBA" id="ARBA00022989"/>
    </source>
</evidence>
<feature type="transmembrane region" description="Helical" evidence="5">
    <location>
        <begin position="339"/>
        <end position="361"/>
    </location>
</feature>
<keyword evidence="8" id="KW-1185">Reference proteome</keyword>
<evidence type="ECO:0000313" key="7">
    <source>
        <dbReference type="EMBL" id="SEA45090.1"/>
    </source>
</evidence>
<feature type="transmembrane region" description="Helical" evidence="5">
    <location>
        <begin position="138"/>
        <end position="155"/>
    </location>
</feature>
<feature type="transmembrane region" description="Helical" evidence="5">
    <location>
        <begin position="82"/>
        <end position="101"/>
    </location>
</feature>
<dbReference type="Proteomes" id="UP000199409">
    <property type="component" value="Unassembled WGS sequence"/>
</dbReference>
<gene>
    <name evidence="7" type="ORF">SAMN05660420_02103</name>
</gene>
<evidence type="ECO:0000256" key="4">
    <source>
        <dbReference type="ARBA" id="ARBA00023136"/>
    </source>
</evidence>
<dbReference type="PANTHER" id="PTHR37422:SF23">
    <property type="entry name" value="TEICHURONIC ACID BIOSYNTHESIS PROTEIN TUAE"/>
    <property type="match status" value="1"/>
</dbReference>
<name>A0A1H4BAB7_9BACT</name>
<evidence type="ECO:0000313" key="8">
    <source>
        <dbReference type="Proteomes" id="UP000199409"/>
    </source>
</evidence>
<feature type="transmembrane region" description="Helical" evidence="5">
    <location>
        <begin position="305"/>
        <end position="327"/>
    </location>
</feature>
<keyword evidence="2 5" id="KW-0812">Transmembrane</keyword>
<dbReference type="PANTHER" id="PTHR37422">
    <property type="entry name" value="TEICHURONIC ACID BIOSYNTHESIS PROTEIN TUAE"/>
    <property type="match status" value="1"/>
</dbReference>
<evidence type="ECO:0000256" key="5">
    <source>
        <dbReference type="SAM" id="Phobius"/>
    </source>
</evidence>
<dbReference type="InterPro" id="IPR051533">
    <property type="entry name" value="WaaL-like"/>
</dbReference>
<sequence>MGKILLLTILASVGGAALFRPWIGIVTYYLLALLGPQYIWWWVFDGQRVSLVVAIASIVGVLMKFLNKRYDTSFLFNKQNGWLVFLWLCIVCSFFWGPYVSAFSFSGLGPKQIFSLYNTIFIFYFISVLEIDELYKLRYLFGILVVSTLFLTYWANIQYFSQNWAQFNHGRLMGPTSVFGQGIYRDENTFAMFFVSGLPFVYYLGWQIKKKWLKLLLWSFIPLGWHAIFLTGSRGGLLGSIVIMMTILILSNRKILAFPLVLVFMLFYQLQAGDVMHNRSEYIVNIEGENSAGDRITAWKGGLRIIMSHPITGVGLSSFITALPDYIESRHMVAHNTLVQFAAESGVGAGLAYLVIVGFFFNNALKIRRWTSAQPIDEEIQFIGLCNNASISSFSGLIVCSLFLSLNTYEVFFVLLLFNNALYQIYLRKFNPTFRSSFSRQ</sequence>
<dbReference type="RefSeq" id="WP_092347919.1">
    <property type="nucleotide sequence ID" value="NZ_FNQN01000006.1"/>
</dbReference>
<feature type="transmembrane region" description="Helical" evidence="5">
    <location>
        <begin position="189"/>
        <end position="206"/>
    </location>
</feature>
<keyword evidence="7" id="KW-0436">Ligase</keyword>
<keyword evidence="3 5" id="KW-1133">Transmembrane helix</keyword>
<feature type="transmembrane region" description="Helical" evidence="5">
    <location>
        <begin position="255"/>
        <end position="272"/>
    </location>
</feature>
<evidence type="ECO:0000256" key="1">
    <source>
        <dbReference type="ARBA" id="ARBA00004141"/>
    </source>
</evidence>
<evidence type="ECO:0000256" key="2">
    <source>
        <dbReference type="ARBA" id="ARBA00022692"/>
    </source>
</evidence>
<dbReference type="GO" id="GO:0016020">
    <property type="term" value="C:membrane"/>
    <property type="evidence" value="ECO:0007669"/>
    <property type="project" value="UniProtKB-SubCell"/>
</dbReference>
<dbReference type="Pfam" id="PF04932">
    <property type="entry name" value="Wzy_C"/>
    <property type="match status" value="1"/>
</dbReference>
<feature type="transmembrane region" description="Helical" evidence="5">
    <location>
        <begin position="113"/>
        <end position="131"/>
    </location>
</feature>
<dbReference type="STRING" id="37625.SAMN05660420_02103"/>
<organism evidence="7 8">
    <name type="scientific">Desulfuromusa kysingii</name>
    <dbReference type="NCBI Taxonomy" id="37625"/>
    <lineage>
        <taxon>Bacteria</taxon>
        <taxon>Pseudomonadati</taxon>
        <taxon>Thermodesulfobacteriota</taxon>
        <taxon>Desulfuromonadia</taxon>
        <taxon>Desulfuromonadales</taxon>
        <taxon>Geopsychrobacteraceae</taxon>
        <taxon>Desulfuromusa</taxon>
    </lineage>
</organism>
<feature type="domain" description="O-antigen ligase-related" evidence="6">
    <location>
        <begin position="226"/>
        <end position="353"/>
    </location>
</feature>
<feature type="transmembrane region" description="Helical" evidence="5">
    <location>
        <begin position="39"/>
        <end position="62"/>
    </location>
</feature>
<reference evidence="7 8" key="1">
    <citation type="submission" date="2016-10" db="EMBL/GenBank/DDBJ databases">
        <authorList>
            <person name="de Groot N.N."/>
        </authorList>
    </citation>
    <scope>NUCLEOTIDE SEQUENCE [LARGE SCALE GENOMIC DNA]</scope>
    <source>
        <strain evidence="7 8">DSM 7343</strain>
    </source>
</reference>
<proteinExistence type="predicted"/>
<dbReference type="InterPro" id="IPR007016">
    <property type="entry name" value="O-antigen_ligase-rel_domated"/>
</dbReference>
<feature type="transmembrane region" description="Helical" evidence="5">
    <location>
        <begin position="411"/>
        <end position="427"/>
    </location>
</feature>
<dbReference type="AlphaFoldDB" id="A0A1H4BAB7"/>
<protein>
    <submittedName>
        <fullName evidence="7">Probable O-glycosylation ligase, exosortase A-associated</fullName>
    </submittedName>
</protein>
<feature type="transmembrane region" description="Helical" evidence="5">
    <location>
        <begin position="382"/>
        <end position="405"/>
    </location>
</feature>
<keyword evidence="4 5" id="KW-0472">Membrane</keyword>
<dbReference type="EMBL" id="FNQN01000006">
    <property type="protein sequence ID" value="SEA45090.1"/>
    <property type="molecule type" value="Genomic_DNA"/>
</dbReference>
<accession>A0A1H4BAB7</accession>
<dbReference type="OrthoDB" id="5469233at2"/>
<comment type="subcellular location">
    <subcellularLocation>
        <location evidence="1">Membrane</location>
        <topology evidence="1">Multi-pass membrane protein</topology>
    </subcellularLocation>
</comment>
<evidence type="ECO:0000259" key="6">
    <source>
        <dbReference type="Pfam" id="PF04932"/>
    </source>
</evidence>
<dbReference type="GO" id="GO:0016874">
    <property type="term" value="F:ligase activity"/>
    <property type="evidence" value="ECO:0007669"/>
    <property type="project" value="UniProtKB-KW"/>
</dbReference>